<dbReference type="AlphaFoldDB" id="A0A6H5HFI1"/>
<protein>
    <submittedName>
        <fullName evidence="1">Uncharacterized protein</fullName>
    </submittedName>
</protein>
<evidence type="ECO:0000313" key="1">
    <source>
        <dbReference type="EMBL" id="CAB0016814.1"/>
    </source>
</evidence>
<evidence type="ECO:0000313" key="2">
    <source>
        <dbReference type="Proteomes" id="UP000479000"/>
    </source>
</evidence>
<dbReference type="EMBL" id="CADCXU010030607">
    <property type="protein sequence ID" value="CAB0016814.1"/>
    <property type="molecule type" value="Genomic_DNA"/>
</dbReference>
<reference evidence="1 2" key="1">
    <citation type="submission" date="2020-02" db="EMBL/GenBank/DDBJ databases">
        <authorList>
            <person name="Ferguson B K."/>
        </authorList>
    </citation>
    <scope>NUCLEOTIDE SEQUENCE [LARGE SCALE GENOMIC DNA]</scope>
</reference>
<keyword evidence="2" id="KW-1185">Reference proteome</keyword>
<organism evidence="1 2">
    <name type="scientific">Nesidiocoris tenuis</name>
    <dbReference type="NCBI Taxonomy" id="355587"/>
    <lineage>
        <taxon>Eukaryota</taxon>
        <taxon>Metazoa</taxon>
        <taxon>Ecdysozoa</taxon>
        <taxon>Arthropoda</taxon>
        <taxon>Hexapoda</taxon>
        <taxon>Insecta</taxon>
        <taxon>Pterygota</taxon>
        <taxon>Neoptera</taxon>
        <taxon>Paraneoptera</taxon>
        <taxon>Hemiptera</taxon>
        <taxon>Heteroptera</taxon>
        <taxon>Panheteroptera</taxon>
        <taxon>Cimicomorpha</taxon>
        <taxon>Miridae</taxon>
        <taxon>Dicyphina</taxon>
        <taxon>Nesidiocoris</taxon>
    </lineage>
</organism>
<proteinExistence type="predicted"/>
<gene>
    <name evidence="1" type="ORF">NTEN_LOCUS20941</name>
</gene>
<dbReference type="Proteomes" id="UP000479000">
    <property type="component" value="Unassembled WGS sequence"/>
</dbReference>
<name>A0A6H5HFI1_9HEMI</name>
<accession>A0A6H5HFI1</accession>
<sequence>MLRHQGSLHCKLSSASLRDRLKLLLWWSEILEAFMSDNCASIAFCQCAADGKIPRTFRKKTGPKCQLSIVLKTRVIRIKAIQTAKLVGFAEHGWPDLGTWWCNM</sequence>